<evidence type="ECO:0000256" key="4">
    <source>
        <dbReference type="RuleBase" id="RU003345"/>
    </source>
</evidence>
<dbReference type="STRING" id="198616.SAMN05216193_12344"/>
<gene>
    <name evidence="6" type="ORF">SAMN05216193_12344</name>
</gene>
<dbReference type="EMBL" id="FNIJ01000023">
    <property type="protein sequence ID" value="SDP14506.1"/>
    <property type="molecule type" value="Genomic_DNA"/>
</dbReference>
<dbReference type="RefSeq" id="WP_084314848.1">
    <property type="nucleotide sequence ID" value="NZ_FNIJ01000023.1"/>
</dbReference>
<dbReference type="SUPFAM" id="SSF53720">
    <property type="entry name" value="ALDH-like"/>
    <property type="match status" value="1"/>
</dbReference>
<dbReference type="InterPro" id="IPR016160">
    <property type="entry name" value="Ald_DH_CS_CYS"/>
</dbReference>
<dbReference type="GO" id="GO:0004030">
    <property type="term" value="F:aldehyde dehydrogenase [NAD(P)+] activity"/>
    <property type="evidence" value="ECO:0007669"/>
    <property type="project" value="UniProtKB-ARBA"/>
</dbReference>
<dbReference type="InterPro" id="IPR016162">
    <property type="entry name" value="Ald_DH_N"/>
</dbReference>
<dbReference type="InterPro" id="IPR016163">
    <property type="entry name" value="Ald_DH_C"/>
</dbReference>
<evidence type="ECO:0000313" key="6">
    <source>
        <dbReference type="EMBL" id="SDP14506.1"/>
    </source>
</evidence>
<dbReference type="AlphaFoldDB" id="A0A1H0QCU0"/>
<evidence type="ECO:0000313" key="7">
    <source>
        <dbReference type="Proteomes" id="UP000242957"/>
    </source>
</evidence>
<evidence type="ECO:0000259" key="5">
    <source>
        <dbReference type="Pfam" id="PF00171"/>
    </source>
</evidence>
<keyword evidence="7" id="KW-1185">Reference proteome</keyword>
<feature type="domain" description="Aldehyde dehydrogenase" evidence="5">
    <location>
        <begin position="30"/>
        <end position="491"/>
    </location>
</feature>
<dbReference type="FunFam" id="3.40.309.10:FF:000012">
    <property type="entry name" value="Betaine aldehyde dehydrogenase"/>
    <property type="match status" value="1"/>
</dbReference>
<dbReference type="PROSITE" id="PS00687">
    <property type="entry name" value="ALDEHYDE_DEHYDR_GLU"/>
    <property type="match status" value="1"/>
</dbReference>
<keyword evidence="2 4" id="KW-0560">Oxidoreductase</keyword>
<organism evidence="6 7">
    <name type="scientific">Pseudomonas jinjuensis</name>
    <dbReference type="NCBI Taxonomy" id="198616"/>
    <lineage>
        <taxon>Bacteria</taxon>
        <taxon>Pseudomonadati</taxon>
        <taxon>Pseudomonadota</taxon>
        <taxon>Gammaproteobacteria</taxon>
        <taxon>Pseudomonadales</taxon>
        <taxon>Pseudomonadaceae</taxon>
        <taxon>Pseudomonas</taxon>
    </lineage>
</organism>
<comment type="similarity">
    <text evidence="1 4">Belongs to the aldehyde dehydrogenase family.</text>
</comment>
<dbReference type="InterPro" id="IPR015590">
    <property type="entry name" value="Aldehyde_DH_dom"/>
</dbReference>
<dbReference type="InterPro" id="IPR029510">
    <property type="entry name" value="Ald_DH_CS_GLU"/>
</dbReference>
<evidence type="ECO:0000256" key="3">
    <source>
        <dbReference type="PROSITE-ProRule" id="PRU10007"/>
    </source>
</evidence>
<proteinExistence type="inferred from homology"/>
<name>A0A1H0QCU0_9PSED</name>
<dbReference type="OrthoDB" id="9812625at2"/>
<dbReference type="InterPro" id="IPR016161">
    <property type="entry name" value="Ald_DH/histidinol_DH"/>
</dbReference>
<dbReference type="PROSITE" id="PS00070">
    <property type="entry name" value="ALDEHYDE_DEHYDR_CYS"/>
    <property type="match status" value="1"/>
</dbReference>
<evidence type="ECO:0000256" key="2">
    <source>
        <dbReference type="ARBA" id="ARBA00023002"/>
    </source>
</evidence>
<dbReference type="FunFam" id="3.40.605.10:FF:000001">
    <property type="entry name" value="Aldehyde dehydrogenase 1"/>
    <property type="match status" value="1"/>
</dbReference>
<feature type="active site" evidence="3">
    <location>
        <position position="267"/>
    </location>
</feature>
<dbReference type="PANTHER" id="PTHR11699">
    <property type="entry name" value="ALDEHYDE DEHYDROGENASE-RELATED"/>
    <property type="match status" value="1"/>
</dbReference>
<protein>
    <submittedName>
        <fullName evidence="6">4-guanidinobutyraldehyde dehydrogenase / NAD-dependent aldehyde dehydrogenase</fullName>
    </submittedName>
</protein>
<dbReference type="CDD" id="cd07112">
    <property type="entry name" value="ALDH_GABALDH-PuuC"/>
    <property type="match status" value="1"/>
</dbReference>
<sequence>MSTLTRADWEARAQNLKIEGRAFVNGEYLDAASGQTFDCISPVDGRFLAKVASCDSADADRAVQAARASFESGVWSRMAPVKRKKVMIRFADLLLANAEELALLETLDMGKPIGDSLSIDVNSAANSLRWSGEAIDKVYDEVAATPHNELGLVTREPIGVVAAIVPWNFPLLMACWKLGPALATGNSVILKPSEKSPLTAIRVAQLAIEAGIPKGVFNVLPGFGHTVGKALALHMDVDTLVFTGSTKIAKQLMVYAGESNMKRVWLEAGGKSPNIVFADADLKAAAESAASAIAFNQGEVCVAGSRLLVEKSIKDQFLPMVIEALKGWKAGHPLDPATNVGALVDTQQLNTVLSYIDAGHADGAKLVAGGKRTLEETGGTYVEPTIFDGVTNAMKIAREEIFGPVLSVIEFEGDEEAVRIANDSPYGLAAAVWTNNLSRAHLVAKALRAGSVWVNQYDGGDMTAPFGGFKQSGNGRDKSLHAFDKYTELKATWIKL</sequence>
<dbReference type="Proteomes" id="UP000242957">
    <property type="component" value="Unassembled WGS sequence"/>
</dbReference>
<dbReference type="Gene3D" id="3.40.605.10">
    <property type="entry name" value="Aldehyde Dehydrogenase, Chain A, domain 1"/>
    <property type="match status" value="1"/>
</dbReference>
<dbReference type="Gene3D" id="3.40.309.10">
    <property type="entry name" value="Aldehyde Dehydrogenase, Chain A, domain 2"/>
    <property type="match status" value="1"/>
</dbReference>
<dbReference type="Pfam" id="PF00171">
    <property type="entry name" value="Aldedh"/>
    <property type="match status" value="1"/>
</dbReference>
<accession>A0A1H0QCU0</accession>
<evidence type="ECO:0000256" key="1">
    <source>
        <dbReference type="ARBA" id="ARBA00009986"/>
    </source>
</evidence>
<reference evidence="7" key="1">
    <citation type="submission" date="2016-10" db="EMBL/GenBank/DDBJ databases">
        <authorList>
            <person name="Varghese N."/>
            <person name="Submissions S."/>
        </authorList>
    </citation>
    <scope>NUCLEOTIDE SEQUENCE [LARGE SCALE GENOMIC DNA]</scope>
    <source>
        <strain evidence="7">JCM 21621</strain>
    </source>
</reference>